<feature type="transmembrane region" description="Helical" evidence="2">
    <location>
        <begin position="447"/>
        <end position="464"/>
    </location>
</feature>
<feature type="transmembrane region" description="Helical" evidence="2">
    <location>
        <begin position="476"/>
        <end position="495"/>
    </location>
</feature>
<dbReference type="EMBL" id="AGUD01000027">
    <property type="protein sequence ID" value="EHN12413.1"/>
    <property type="molecule type" value="Genomic_DNA"/>
</dbReference>
<keyword evidence="2" id="KW-0472">Membrane</keyword>
<evidence type="ECO:0000256" key="1">
    <source>
        <dbReference type="SAM" id="MobiDB-lite"/>
    </source>
</evidence>
<feature type="transmembrane region" description="Helical" evidence="2">
    <location>
        <begin position="294"/>
        <end position="311"/>
    </location>
</feature>
<sequence length="681" mass="71657">MQSVEASVTAAAPAPPAGAPAPERSGTPWWTVAAVAALVVAVLAYALSARDVSLDAELLLQTARYVVAALLVVVVPGVLLARRLTPHSLAAWWPVLVLPLGLAGAMLGLTVLALLGLPPRPATALFLVATGLAAIWSLRRPGPRADWAGSGALLLGAAGAGLLTLVPVIWTHLLTVFGNNPDAHQVVGVVWFLQESYPLKTDLATALDKVPEAWAGRIPIFHPLGAATELGLTGPIQMFGPFLAVLTMSMAAGAGLLAAIAFRLPGWAAGLVALAIGGSAATLYSVLHPYYNQVWGMLLLVSALALAWAWLRDEDGRAGALALGLALLGLIAYPTTLPYVAVAVVAIAVAVRRRPHVPAGLRRRLRRVWPLLLLFFGLSVLWALGKVAGVLSQFLSGDGDFWQGDVNVFPDAGSAFGIDAGSWLLPVAIGLVTVVGLAVADRRFWKPWAVVAALLLIVDALLRQRDTAEYVDYKHVTFTALILLPLALGGALAMVRSRRPALLVVGLAVLLGWSIPALSASRDELRGTGINVTSELQDIQVWSGALPHGSSVLVDLPASGTQLWATLFLARDHPLAATDPVSSDTTYAVAAQGRRADYVLGLRHDLANGLPIPPPRWSAGDPLFANGQFAIWRMKLPAAADRTVPRTASDRLVQPHPLTDAARRRNARGQLTANPSTIPGF</sequence>
<dbReference type="AlphaFoldDB" id="H0E1N9"/>
<feature type="transmembrane region" description="Helical" evidence="2">
    <location>
        <begin position="29"/>
        <end position="47"/>
    </location>
</feature>
<feature type="transmembrane region" description="Helical" evidence="2">
    <location>
        <begin position="267"/>
        <end position="287"/>
    </location>
</feature>
<feature type="transmembrane region" description="Helical" evidence="2">
    <location>
        <begin position="122"/>
        <end position="139"/>
    </location>
</feature>
<feature type="compositionally biased region" description="Polar residues" evidence="1">
    <location>
        <begin position="669"/>
        <end position="681"/>
    </location>
</feature>
<feature type="transmembrane region" description="Helical" evidence="2">
    <location>
        <begin position="59"/>
        <end position="79"/>
    </location>
</feature>
<gene>
    <name evidence="3" type="ORF">PAI11_07010</name>
</gene>
<feature type="transmembrane region" description="Helical" evidence="2">
    <location>
        <begin position="502"/>
        <end position="520"/>
    </location>
</feature>
<comment type="caution">
    <text evidence="3">The sequence shown here is derived from an EMBL/GenBank/DDBJ whole genome shotgun (WGS) entry which is preliminary data.</text>
</comment>
<dbReference type="OrthoDB" id="9823241at2"/>
<keyword evidence="2" id="KW-0812">Transmembrane</keyword>
<keyword evidence="4" id="KW-1185">Reference proteome</keyword>
<dbReference type="RefSeq" id="WP_007570947.1">
    <property type="nucleotide sequence ID" value="NZ_AGUD01000027.1"/>
</dbReference>
<dbReference type="Proteomes" id="UP000005143">
    <property type="component" value="Unassembled WGS sequence"/>
</dbReference>
<evidence type="ECO:0000256" key="2">
    <source>
        <dbReference type="SAM" id="Phobius"/>
    </source>
</evidence>
<feature type="transmembrane region" description="Helical" evidence="2">
    <location>
        <begin position="371"/>
        <end position="395"/>
    </location>
</feature>
<feature type="transmembrane region" description="Helical" evidence="2">
    <location>
        <begin position="91"/>
        <end position="115"/>
    </location>
</feature>
<feature type="region of interest" description="Disordered" evidence="1">
    <location>
        <begin position="643"/>
        <end position="681"/>
    </location>
</feature>
<proteinExistence type="predicted"/>
<evidence type="ECO:0008006" key="5">
    <source>
        <dbReference type="Google" id="ProtNLM"/>
    </source>
</evidence>
<keyword evidence="2" id="KW-1133">Transmembrane helix</keyword>
<reference evidence="3 4" key="1">
    <citation type="journal article" date="2013" name="Biodegradation">
        <title>Quantitative proteomic analysis of ibuprofen-degrading Patulibacter sp. strain I11.</title>
        <authorList>
            <person name="Almeida B."/>
            <person name="Kjeldal H."/>
            <person name="Lolas I."/>
            <person name="Knudsen A.D."/>
            <person name="Carvalho G."/>
            <person name="Nielsen K.L."/>
            <person name="Barreto Crespo M.T."/>
            <person name="Stensballe A."/>
            <person name="Nielsen J.L."/>
        </authorList>
    </citation>
    <scope>NUCLEOTIDE SEQUENCE [LARGE SCALE GENOMIC DNA]</scope>
    <source>
        <strain evidence="3 4">I11</strain>
    </source>
</reference>
<feature type="transmembrane region" description="Helical" evidence="2">
    <location>
        <begin position="415"/>
        <end position="440"/>
    </location>
</feature>
<feature type="region of interest" description="Disordered" evidence="1">
    <location>
        <begin position="1"/>
        <end position="23"/>
    </location>
</feature>
<accession>H0E1N9</accession>
<evidence type="ECO:0000313" key="3">
    <source>
        <dbReference type="EMBL" id="EHN12413.1"/>
    </source>
</evidence>
<feature type="transmembrane region" description="Helical" evidence="2">
    <location>
        <begin position="323"/>
        <end position="351"/>
    </location>
</feature>
<protein>
    <recommendedName>
        <fullName evidence="5">Glycosyltransferase RgtA/B/C/D-like domain-containing protein</fullName>
    </recommendedName>
</protein>
<feature type="transmembrane region" description="Helical" evidence="2">
    <location>
        <begin position="151"/>
        <end position="170"/>
    </location>
</feature>
<organism evidence="3 4">
    <name type="scientific">Patulibacter medicamentivorans</name>
    <dbReference type="NCBI Taxonomy" id="1097667"/>
    <lineage>
        <taxon>Bacteria</taxon>
        <taxon>Bacillati</taxon>
        <taxon>Actinomycetota</taxon>
        <taxon>Thermoleophilia</taxon>
        <taxon>Solirubrobacterales</taxon>
        <taxon>Patulibacteraceae</taxon>
        <taxon>Patulibacter</taxon>
    </lineage>
</organism>
<evidence type="ECO:0000313" key="4">
    <source>
        <dbReference type="Proteomes" id="UP000005143"/>
    </source>
</evidence>
<name>H0E1N9_9ACTN</name>
<feature type="transmembrane region" description="Helical" evidence="2">
    <location>
        <begin position="242"/>
        <end position="261"/>
    </location>
</feature>